<gene>
    <name evidence="3" type="ordered locus">Tgr7_2359</name>
</gene>
<dbReference type="Pfam" id="PF01408">
    <property type="entry name" value="GFO_IDH_MocA"/>
    <property type="match status" value="1"/>
</dbReference>
<evidence type="ECO:0000313" key="3">
    <source>
        <dbReference type="EMBL" id="ACL73438.1"/>
    </source>
</evidence>
<dbReference type="Pfam" id="PF01370">
    <property type="entry name" value="Epimerase"/>
    <property type="match status" value="1"/>
</dbReference>
<dbReference type="InterPro" id="IPR001509">
    <property type="entry name" value="Epimerase_deHydtase"/>
</dbReference>
<name>B8GV92_THISH</name>
<keyword evidence="4" id="KW-1185">Reference proteome</keyword>
<dbReference type="SUPFAM" id="SSF51735">
    <property type="entry name" value="NAD(P)-binding Rossmann-fold domains"/>
    <property type="match status" value="2"/>
</dbReference>
<dbReference type="PANTHER" id="PTHR43377">
    <property type="entry name" value="BILIVERDIN REDUCTASE A"/>
    <property type="match status" value="1"/>
</dbReference>
<dbReference type="GO" id="GO:0000166">
    <property type="term" value="F:nucleotide binding"/>
    <property type="evidence" value="ECO:0007669"/>
    <property type="project" value="InterPro"/>
</dbReference>
<dbReference type="EMBL" id="CP001339">
    <property type="protein sequence ID" value="ACL73438.1"/>
    <property type="molecule type" value="Genomic_DNA"/>
</dbReference>
<evidence type="ECO:0000313" key="4">
    <source>
        <dbReference type="Proteomes" id="UP000002383"/>
    </source>
</evidence>
<dbReference type="RefSeq" id="WP_012638913.1">
    <property type="nucleotide sequence ID" value="NC_011901.1"/>
</dbReference>
<proteinExistence type="predicted"/>
<dbReference type="PANTHER" id="PTHR43377:SF1">
    <property type="entry name" value="BILIVERDIN REDUCTASE A"/>
    <property type="match status" value="1"/>
</dbReference>
<dbReference type="eggNOG" id="COG0673">
    <property type="taxonomic scope" value="Bacteria"/>
</dbReference>
<evidence type="ECO:0000259" key="2">
    <source>
        <dbReference type="Pfam" id="PF01408"/>
    </source>
</evidence>
<dbReference type="Gene3D" id="3.30.360.10">
    <property type="entry name" value="Dihydrodipicolinate Reductase, domain 2"/>
    <property type="match status" value="1"/>
</dbReference>
<dbReference type="STRING" id="396588.Tgr7_2359"/>
<dbReference type="Gene3D" id="3.40.50.720">
    <property type="entry name" value="NAD(P)-binding Rossmann-like Domain"/>
    <property type="match status" value="2"/>
</dbReference>
<organism evidence="3 4">
    <name type="scientific">Thioalkalivibrio sulfidiphilus (strain HL-EbGR7)</name>
    <dbReference type="NCBI Taxonomy" id="396588"/>
    <lineage>
        <taxon>Bacteria</taxon>
        <taxon>Pseudomonadati</taxon>
        <taxon>Pseudomonadota</taxon>
        <taxon>Gammaproteobacteria</taxon>
        <taxon>Chromatiales</taxon>
        <taxon>Ectothiorhodospiraceae</taxon>
        <taxon>Thioalkalivibrio</taxon>
    </lineage>
</organism>
<evidence type="ECO:0000259" key="1">
    <source>
        <dbReference type="Pfam" id="PF01370"/>
    </source>
</evidence>
<dbReference type="InterPro" id="IPR036291">
    <property type="entry name" value="NAD(P)-bd_dom_sf"/>
</dbReference>
<accession>B8GV92</accession>
<dbReference type="Proteomes" id="UP000002383">
    <property type="component" value="Chromosome"/>
</dbReference>
<protein>
    <submittedName>
        <fullName evidence="3">Dehydrogenase and related protein-like protein</fullName>
    </submittedName>
</protein>
<dbReference type="eggNOG" id="COG0451">
    <property type="taxonomic scope" value="Bacteria"/>
</dbReference>
<feature type="domain" description="NAD-dependent epimerase/dehydratase" evidence="1">
    <location>
        <begin position="371"/>
        <end position="537"/>
    </location>
</feature>
<dbReference type="InterPro" id="IPR000683">
    <property type="entry name" value="Gfo/Idh/MocA-like_OxRdtase_N"/>
</dbReference>
<feature type="domain" description="Gfo/Idh/MocA-like oxidoreductase N-terminal" evidence="2">
    <location>
        <begin position="6"/>
        <end position="121"/>
    </location>
</feature>
<dbReference type="HOGENOM" id="CLU_396340_0_0_6"/>
<dbReference type="KEGG" id="tgr:Tgr7_2359"/>
<dbReference type="InterPro" id="IPR051450">
    <property type="entry name" value="Gfo/Idh/MocA_Oxidoreductases"/>
</dbReference>
<dbReference type="AlphaFoldDB" id="B8GV92"/>
<dbReference type="OrthoDB" id="9801773at2"/>
<sequence>MTDKVLKIAILGGGKMAGQHAAAIATLKNARLVAVADPLIPEEDLKTRFGAGVGFYRDAETLLKEADPDVVHVVTPPATHVDLARLALEHGAHVYVEKPFALSEDDARAVLQLADEKGLKACAAHQVLFQDSGRKYRDYMHLIGDVVHVESYFSFKTVRRRADGKGSVTPVEQLIDILPHPVYLLLSAFEKDGVTPEMELRSLDVSPQGEVRALVSIQGRPAMLVVTLRGRPIESYLKIVATNGSINADFILAGVTRLPGPGASAPAVVLRPFSQARQMVFGSLATLFKMFFRRHKSYPGLADLLQGFYASIHGEGSVPVTRESIIQTVKLCEQIGDRLMEAERQAEVEAAEALRQAEAALAPPESGRKAILVTGGTGFLGREVVTELRGRGWSVRVLARRMPAFAQRVPGVEYIEADLVGELPEQAFTDVEAVVHLAAETVGGKEAHERNTIRATRNVLDTAGRLGIRKVIDTSSIAVHKPSSEVGHPLSESDPVDEGNLGRGPYVWAKAEAERIARELGKAHGFGTRTVRLGPLVDYRHFTPPGRLGREVGPLFVAAGTPSSELSVCDVTTAAQVIRYLVERFDEAPSVVNLVEAPPPRRRDLVRRLREARPDLRFMWLPFTVIRMLGGMLKVVLRLLKPGKAPLDLYSAFASERYQTNLAETVIRKAREQEGIGSGNVAGIGAEHRSPATAD</sequence>
<reference evidence="3 4" key="1">
    <citation type="journal article" date="2011" name="Stand. Genomic Sci.">
        <title>Complete genome sequence of 'Thioalkalivibrio sulfidophilus' HL-EbGr7.</title>
        <authorList>
            <person name="Muyzer G."/>
            <person name="Sorokin D.Y."/>
            <person name="Mavromatis K."/>
            <person name="Lapidus A."/>
            <person name="Clum A."/>
            <person name="Ivanova N."/>
            <person name="Pati A."/>
            <person name="d'Haeseleer P."/>
            <person name="Woyke T."/>
            <person name="Kyrpides N.C."/>
        </authorList>
    </citation>
    <scope>NUCLEOTIDE SEQUENCE [LARGE SCALE GENOMIC DNA]</scope>
    <source>
        <strain evidence="3 4">HL-EbGR7</strain>
    </source>
</reference>